<dbReference type="CDD" id="cd04184">
    <property type="entry name" value="GT2_RfbC_Mx_like"/>
    <property type="match status" value="1"/>
</dbReference>
<dbReference type="Gene3D" id="3.40.50.300">
    <property type="entry name" value="P-loop containing nucleotide triphosphate hydrolases"/>
    <property type="match status" value="1"/>
</dbReference>
<dbReference type="eggNOG" id="COG3551">
    <property type="taxonomic scope" value="Bacteria"/>
</dbReference>
<dbReference type="KEGG" id="avn:Avin_15980"/>
<dbReference type="AlphaFoldDB" id="C1DRS5"/>
<feature type="domain" description="Glycosyltransferase 2-like" evidence="1">
    <location>
        <begin position="912"/>
        <end position="1035"/>
    </location>
</feature>
<dbReference type="InterPro" id="IPR001173">
    <property type="entry name" value="Glyco_trans_2-like"/>
</dbReference>
<dbReference type="GO" id="GO:0016757">
    <property type="term" value="F:glycosyltransferase activity"/>
    <property type="evidence" value="ECO:0007669"/>
    <property type="project" value="UniProtKB-KW"/>
</dbReference>
<dbReference type="Gene3D" id="1.10.287.1490">
    <property type="match status" value="1"/>
</dbReference>
<dbReference type="EnsemblBacteria" id="ACO77813">
    <property type="protein sequence ID" value="ACO77813"/>
    <property type="gene ID" value="Avin_15980"/>
</dbReference>
<dbReference type="RefSeq" id="WP_012700228.1">
    <property type="nucleotide sequence ID" value="NC_012560.1"/>
</dbReference>
<evidence type="ECO:0000313" key="2">
    <source>
        <dbReference type="EMBL" id="ACO77813.1"/>
    </source>
</evidence>
<organism evidence="2 3">
    <name type="scientific">Azotobacter vinelandii (strain DJ / ATCC BAA-1303)</name>
    <dbReference type="NCBI Taxonomy" id="322710"/>
    <lineage>
        <taxon>Bacteria</taxon>
        <taxon>Pseudomonadati</taxon>
        <taxon>Pseudomonadota</taxon>
        <taxon>Gammaproteobacteria</taxon>
        <taxon>Pseudomonadales</taxon>
        <taxon>Pseudomonadaceae</taxon>
        <taxon>Azotobacter</taxon>
    </lineage>
</organism>
<accession>C1DRS5</accession>
<evidence type="ECO:0000259" key="1">
    <source>
        <dbReference type="Pfam" id="PF00535"/>
    </source>
</evidence>
<dbReference type="SUPFAM" id="SSF52540">
    <property type="entry name" value="P-loop containing nucleoside triphosphate hydrolases"/>
    <property type="match status" value="1"/>
</dbReference>
<dbReference type="SUPFAM" id="SSF53448">
    <property type="entry name" value="Nucleotide-diphospho-sugar transferases"/>
    <property type="match status" value="2"/>
</dbReference>
<dbReference type="eggNOG" id="COG1216">
    <property type="taxonomic scope" value="Bacteria"/>
</dbReference>
<dbReference type="eggNOG" id="COG4372">
    <property type="taxonomic scope" value="Bacteria"/>
</dbReference>
<dbReference type="InterPro" id="IPR029044">
    <property type="entry name" value="Nucleotide-diphossugar_trans"/>
</dbReference>
<dbReference type="Gene3D" id="3.90.550.10">
    <property type="entry name" value="Spore Coat Polysaccharide Biosynthesis Protein SpsA, Chain A"/>
    <property type="match status" value="2"/>
</dbReference>
<dbReference type="STRING" id="322710.Avin_15980"/>
<dbReference type="PANTHER" id="PTHR43179">
    <property type="entry name" value="RHAMNOSYLTRANSFERASE WBBL"/>
    <property type="match status" value="1"/>
</dbReference>
<evidence type="ECO:0000313" key="3">
    <source>
        <dbReference type="Proteomes" id="UP000002424"/>
    </source>
</evidence>
<proteinExistence type="predicted"/>
<feature type="domain" description="Glycosyltransferase 2-like" evidence="1">
    <location>
        <begin position="658"/>
        <end position="770"/>
    </location>
</feature>
<dbReference type="SUPFAM" id="SSF46579">
    <property type="entry name" value="Prefoldin"/>
    <property type="match status" value="1"/>
</dbReference>
<dbReference type="EMBL" id="CP001157">
    <property type="protein sequence ID" value="ACO77813.1"/>
    <property type="molecule type" value="Genomic_DNA"/>
</dbReference>
<dbReference type="Proteomes" id="UP000002424">
    <property type="component" value="Chromosome"/>
</dbReference>
<dbReference type="PANTHER" id="PTHR43179:SF7">
    <property type="entry name" value="RHAMNOSYLTRANSFERASE WBBL"/>
    <property type="match status" value="1"/>
</dbReference>
<dbReference type="InterPro" id="IPR027417">
    <property type="entry name" value="P-loop_NTPase"/>
</dbReference>
<dbReference type="HOGENOM" id="CLU_005003_2_0_6"/>
<dbReference type="OrthoDB" id="9179784at2"/>
<keyword evidence="3" id="KW-1185">Reference proteome</keyword>
<reference evidence="2 3" key="1">
    <citation type="journal article" date="2009" name="J. Bacteriol.">
        <title>Genome sequence of Azotobacter vinelandii, an obligate aerobe specialized to support diverse anaerobic metabolic processes.</title>
        <authorList>
            <person name="Setubal J.C."/>
            <person name="dos Santos P."/>
            <person name="Goldman B.S."/>
            <person name="Ertesvag H."/>
            <person name="Espin G."/>
            <person name="Rubio L.M."/>
            <person name="Valla S."/>
            <person name="Almeida N.F."/>
            <person name="Balasubramanian D."/>
            <person name="Cromes L."/>
            <person name="Curatti L."/>
            <person name="Du Z."/>
            <person name="Godsy E."/>
            <person name="Goodner B."/>
            <person name="Hellner-Burris K."/>
            <person name="Hernandez J.A."/>
            <person name="Houmiel K."/>
            <person name="Imperial J."/>
            <person name="Kennedy C."/>
            <person name="Larson T.J."/>
            <person name="Latreille P."/>
            <person name="Ligon L.S."/>
            <person name="Lu J."/>
            <person name="Maerk M."/>
            <person name="Miller N.M."/>
            <person name="Norton S."/>
            <person name="O'Carroll I.P."/>
            <person name="Paulsen I."/>
            <person name="Raulfs E.C."/>
            <person name="Roemer R."/>
            <person name="Rosser J."/>
            <person name="Segura D."/>
            <person name="Slater S."/>
            <person name="Stricklin S.L."/>
            <person name="Studholme D.J."/>
            <person name="Sun J."/>
            <person name="Viana C.J."/>
            <person name="Wallin E."/>
            <person name="Wang B."/>
            <person name="Wheeler C."/>
            <person name="Zhu H."/>
            <person name="Dean D.R."/>
            <person name="Dixon R."/>
            <person name="Wood D."/>
        </authorList>
    </citation>
    <scope>NUCLEOTIDE SEQUENCE [LARGE SCALE GENOMIC DNA]</scope>
    <source>
        <strain evidence="3">DJ / ATCC BAA-1303</strain>
    </source>
</reference>
<sequence length="1182" mass="132665">MEQKNIVVVLGMHRSGTSVITRGLQALGVQLGTRLMPAAPGNNEKGFWEDMDVNALNIELLAALGQDWHTLTPLLPEHLNPSVLDSFKLQAVQLLREKLSGVESFGLKDPRIARLLPFWTSIFAHLDVQVRYVVACRHPMSVARSLAKRDGFALEKAYQLWLEHMLASLAGTQNRPRVVVDYDLLMEEPAVQLQRIAQALDLEFDADSQAFAEYKEEFLEEGLRHSRFAAADLCLDKAASPQVEELYDALLQMASDRIAPDIQEVEGLIAALSEELQRSYSLLHYTDLCEIRIGEFTSQVAIQERQIADGNAQVDTLNQTIAEREGQIHTLNQLVAERDGQIGGLNGIVAERDGQIHTLNQVILEREGQIGDLNEVIAEGNGQIHALNQVIAEKEEQVGSLNGVLAERDGQIRILNQVIAEREEQIDGLNRIVVERDDQIHALDQVIAEREGQIGGLNRIVAEHNGQIHALNRIVSEREGQIGGLNEVVAGRDSHIQELSRIVHERDIQIAAMQEIQYALHNSRSWRITAPLRRANHLRRKVVDVKAIACRRLRDESLSTLLKKTLGILRREGLNGLRARIRHQHYLSTLAPATPAPQLSPTPPSAGNMTSIPMAIVRHSGGRYELAATSKGYTYIEPQRPADLGARLAILDITPLFSIVVPAYNTSSELLDAVLSSVRAQWYPHWELILVDDASPSEETRRALAEIDDPKIRVLHLESNKGISGATNVGLAAAQGEFIVFMDHDDELTVDCLYELALCINRDQPDFIYSDEDKLTEEGEYTQPHFKPDWSPDTMMSTMFTCHVSCVRRSLLSKVGELRSEFDGCQDWDFILRVVEHTNRISHIPKVLYHWRIIPASVASDISAKPYVLEASRRVRLDALERRGLKGSIEPVAQVPGYFRVNYHLQGSPLISIIIPSRDNGSVLRRCLDSIQEKSSYRNFEIIILDNGSVEASTVAYLKELQEKGVAQIIRHDAPFNFSELNNIGARTAGGELLLFLNDDTEVLCNDWLERMGGYAQLVHIGAVGAKLLYPDSSEIQHAGVLNLANGPVHAFLRHHSERPGYFMRNLLEYNWLAVTGACLMMEAYKFNELGGFDETLPVAYNDIELCIRAVEKGYYNVVCQSVTLIHHESVSRGLDHVDPVKFARLQRELRRLYDMHPMFFQYDPFYNPNLHPNGINFEVAL</sequence>
<protein>
    <submittedName>
        <fullName evidence="2">Glycosyl transferase, family 2</fullName>
    </submittedName>
</protein>
<dbReference type="GeneID" id="88188092"/>
<gene>
    <name evidence="2" type="ordered locus">Avin_15980</name>
</gene>
<keyword evidence="2" id="KW-0808">Transferase</keyword>
<dbReference type="CAZy" id="GT2">
    <property type="family name" value="Glycosyltransferase Family 2"/>
</dbReference>
<name>C1DRS5_AZOVD</name>
<dbReference type="Pfam" id="PF00535">
    <property type="entry name" value="Glycos_transf_2"/>
    <property type="match status" value="2"/>
</dbReference>
<dbReference type="CDD" id="cd04186">
    <property type="entry name" value="GT_2_like_c"/>
    <property type="match status" value="1"/>
</dbReference>